<evidence type="ECO:0000256" key="1">
    <source>
        <dbReference type="SAM" id="MobiDB-lite"/>
    </source>
</evidence>
<feature type="transmembrane region" description="Helical" evidence="2">
    <location>
        <begin position="6"/>
        <end position="24"/>
    </location>
</feature>
<reference evidence="4" key="1">
    <citation type="submission" date="2011-02" db="EMBL/GenBank/DDBJ databases">
        <title>The Genome Sequence of Capsaspora owczarzaki ATCC 30864.</title>
        <authorList>
            <person name="Russ C."/>
            <person name="Cuomo C."/>
            <person name="Burger G."/>
            <person name="Gray M.W."/>
            <person name="Holland P.W.H."/>
            <person name="King N."/>
            <person name="Lang F.B.F."/>
            <person name="Roger A.J."/>
            <person name="Ruiz-Trillo I."/>
            <person name="Young S.K."/>
            <person name="Zeng Q."/>
            <person name="Gargeya S."/>
            <person name="Alvarado L."/>
            <person name="Berlin A."/>
            <person name="Chapman S.B."/>
            <person name="Chen Z."/>
            <person name="Freedman E."/>
            <person name="Gellesch M."/>
            <person name="Goldberg J."/>
            <person name="Griggs A."/>
            <person name="Gujja S."/>
            <person name="Heilman E."/>
            <person name="Heiman D."/>
            <person name="Howarth C."/>
            <person name="Mehta T."/>
            <person name="Neiman D."/>
            <person name="Pearson M."/>
            <person name="Roberts A."/>
            <person name="Saif S."/>
            <person name="Shea T."/>
            <person name="Shenoy N."/>
            <person name="Sisk P."/>
            <person name="Stolte C."/>
            <person name="Sykes S."/>
            <person name="White J."/>
            <person name="Yandava C."/>
            <person name="Haas B."/>
            <person name="Nusbaum C."/>
            <person name="Birren B."/>
        </authorList>
    </citation>
    <scope>NUCLEOTIDE SEQUENCE</scope>
    <source>
        <strain evidence="4">ATCC 30864</strain>
    </source>
</reference>
<feature type="region of interest" description="Disordered" evidence="1">
    <location>
        <begin position="123"/>
        <end position="161"/>
    </location>
</feature>
<keyword evidence="4" id="KW-1185">Reference proteome</keyword>
<dbReference type="AlphaFoldDB" id="A0A0D2VHY5"/>
<dbReference type="Proteomes" id="UP000008743">
    <property type="component" value="Unassembled WGS sequence"/>
</dbReference>
<keyword evidence="2" id="KW-1133">Transmembrane helix</keyword>
<keyword evidence="2" id="KW-0812">Transmembrane</keyword>
<feature type="region of interest" description="Disordered" evidence="1">
    <location>
        <begin position="194"/>
        <end position="214"/>
    </location>
</feature>
<dbReference type="InParanoid" id="A0A0D2VHY5"/>
<feature type="compositionally biased region" description="Polar residues" evidence="1">
    <location>
        <begin position="137"/>
        <end position="148"/>
    </location>
</feature>
<evidence type="ECO:0000256" key="2">
    <source>
        <dbReference type="SAM" id="Phobius"/>
    </source>
</evidence>
<evidence type="ECO:0000313" key="4">
    <source>
        <dbReference type="Proteomes" id="UP000008743"/>
    </source>
</evidence>
<feature type="compositionally biased region" description="Low complexity" evidence="1">
    <location>
        <begin position="43"/>
        <end position="54"/>
    </location>
</feature>
<protein>
    <submittedName>
        <fullName evidence="3">Uncharacterized protein</fullName>
    </submittedName>
</protein>
<gene>
    <name evidence="3" type="ORF">CAOG_001000</name>
</gene>
<feature type="compositionally biased region" description="Low complexity" evidence="1">
    <location>
        <begin position="62"/>
        <end position="72"/>
    </location>
</feature>
<name>A0A0D2VHY5_CAPO3</name>
<organism evidence="3 4">
    <name type="scientific">Capsaspora owczarzaki (strain ATCC 30864)</name>
    <dbReference type="NCBI Taxonomy" id="595528"/>
    <lineage>
        <taxon>Eukaryota</taxon>
        <taxon>Filasterea</taxon>
        <taxon>Capsaspora</taxon>
    </lineage>
</organism>
<keyword evidence="2" id="KW-0472">Membrane</keyword>
<accession>A0A0D2VHY5</accession>
<evidence type="ECO:0000313" key="3">
    <source>
        <dbReference type="EMBL" id="KJE89552.1"/>
    </source>
</evidence>
<feature type="region of interest" description="Disordered" evidence="1">
    <location>
        <begin position="35"/>
        <end position="83"/>
    </location>
</feature>
<proteinExistence type="predicted"/>
<dbReference type="EMBL" id="KE346360">
    <property type="protein sequence ID" value="KJE89552.1"/>
    <property type="molecule type" value="Genomic_DNA"/>
</dbReference>
<sequence length="214" mass="23244">MSAGSVNAVIVAAAAVSAAVWYFIRGSATGGIAAAGERTTSSQQHQQQQQQQQQYASTASPQLTQSQQQQQQHDGGAHNNDAAYGDAEADIHSELRGFQGRGRNPASEEHNLRNFYAFMAAGRHESPSPRPSRPTSMIGNSGYNQSPEPSRFAETRGEDYEEDDLDSRSVCLFVRSILLSGQVLPSTHSFCRHPISAQPESRFPPSRITSLALR</sequence>